<dbReference type="SUPFAM" id="SSF52218">
    <property type="entry name" value="Flavoproteins"/>
    <property type="match status" value="1"/>
</dbReference>
<gene>
    <name evidence="5" type="primary">flavodoxin</name>
</gene>
<dbReference type="InterPro" id="IPR029039">
    <property type="entry name" value="Flavoprotein-like_sf"/>
</dbReference>
<reference evidence="5" key="2">
    <citation type="submission" date="2013-11" db="EMBL/GenBank/DDBJ databases">
        <title>Evolutionary History of the Clostridium difficile Pathogenicity Locus.</title>
        <authorList>
            <person name="Dingle K.E."/>
            <person name="Elliott B."/>
            <person name="Robinson E."/>
            <person name="Griffiths D."/>
            <person name="Eyre D.W."/>
            <person name="Stoesser N."/>
            <person name="Vaughan A."/>
            <person name="Golubchik T."/>
            <person name="Fawley W.N."/>
            <person name="Wilcox M.H."/>
            <person name="Peto T.E."/>
            <person name="Walker A.S."/>
            <person name="Riley T.V."/>
            <person name="Crook D.W."/>
            <person name="Didelot X."/>
        </authorList>
    </citation>
    <scope>NUCLEOTIDE SEQUENCE</scope>
    <source>
        <strain evidence="5">Ox1485</strain>
    </source>
</reference>
<evidence type="ECO:0000313" key="4">
    <source>
        <dbReference type="EMBL" id="ALD14630.1"/>
    </source>
</evidence>
<evidence type="ECO:0000256" key="1">
    <source>
        <dbReference type="ARBA" id="ARBA00022630"/>
    </source>
</evidence>
<reference evidence="5" key="1">
    <citation type="submission" date="2013-04" db="EMBL/GenBank/DDBJ databases">
        <authorList>
            <person name="Dingle K."/>
        </authorList>
    </citation>
    <scope>NUCLEOTIDE SEQUENCE</scope>
    <source>
        <strain evidence="5">Ox1485</strain>
    </source>
</reference>
<reference evidence="4" key="3">
    <citation type="submission" date="2015-03" db="EMBL/GenBank/DDBJ databases">
        <authorList>
            <person name="Murphy D."/>
        </authorList>
    </citation>
    <scope>NUCLEOTIDE SEQUENCE</scope>
    <source>
        <strain evidence="4">ZJCDC-1</strain>
    </source>
</reference>
<accession>V5ZEP4</accession>
<dbReference type="PANTHER" id="PTHR43278:SF1">
    <property type="entry name" value="IRON-SULFUR FLAVOPROTEIN MJ1083"/>
    <property type="match status" value="1"/>
</dbReference>
<dbReference type="InterPro" id="IPR005025">
    <property type="entry name" value="FMN_Rdtase-like_dom"/>
</dbReference>
<dbReference type="EMBL" id="HG002394">
    <property type="protein sequence ID" value="CDF47250.1"/>
    <property type="molecule type" value="Genomic_DNA"/>
</dbReference>
<dbReference type="InterPro" id="IPR051796">
    <property type="entry name" value="ISF_SsuE-like"/>
</dbReference>
<dbReference type="RefSeq" id="WP_050573505.1">
    <property type="nucleotide sequence ID" value="NZ_BIOK01000041.1"/>
</dbReference>
<dbReference type="Gene3D" id="3.40.50.360">
    <property type="match status" value="1"/>
</dbReference>
<keyword evidence="1" id="KW-0285">Flavoprotein</keyword>
<protein>
    <submittedName>
        <fullName evidence="5">Flavodoxin protein</fullName>
    </submittedName>
    <submittedName>
        <fullName evidence="4">Iron-sulfur flavoprotein</fullName>
    </submittedName>
</protein>
<dbReference type="AlphaFoldDB" id="V5ZEP4"/>
<dbReference type="EMBL" id="KP981374">
    <property type="protein sequence ID" value="ALD14630.1"/>
    <property type="molecule type" value="Genomic_DNA"/>
</dbReference>
<organism evidence="5">
    <name type="scientific">Clostridioides difficile</name>
    <name type="common">Peptoclostridium difficile</name>
    <dbReference type="NCBI Taxonomy" id="1496"/>
    <lineage>
        <taxon>Bacteria</taxon>
        <taxon>Bacillati</taxon>
        <taxon>Bacillota</taxon>
        <taxon>Clostridia</taxon>
        <taxon>Peptostreptococcales</taxon>
        <taxon>Peptostreptococcaceae</taxon>
        <taxon>Clostridioides</taxon>
    </lineage>
</organism>
<sequence>MGKKVLVLSGSPRRNGNSDMLCDAFIKGAESTGHLTEKIFIQEKKISPCLACYGCRNTNLCVQRDDMGEILEKMVQADVILWSRCL</sequence>
<dbReference type="GO" id="GO:0016491">
    <property type="term" value="F:oxidoreductase activity"/>
    <property type="evidence" value="ECO:0007669"/>
    <property type="project" value="InterPro"/>
</dbReference>
<evidence type="ECO:0000313" key="5">
    <source>
        <dbReference type="EMBL" id="CDF47250.1"/>
    </source>
</evidence>
<feature type="domain" description="NADPH-dependent FMN reductase-like" evidence="3">
    <location>
        <begin position="4"/>
        <end position="82"/>
    </location>
</feature>
<dbReference type="Pfam" id="PF03358">
    <property type="entry name" value="FMN_red"/>
    <property type="match status" value="1"/>
</dbReference>
<keyword evidence="2" id="KW-0288">FMN</keyword>
<evidence type="ECO:0000259" key="3">
    <source>
        <dbReference type="Pfam" id="PF03358"/>
    </source>
</evidence>
<proteinExistence type="predicted"/>
<evidence type="ECO:0000256" key="2">
    <source>
        <dbReference type="ARBA" id="ARBA00022643"/>
    </source>
</evidence>
<dbReference type="PANTHER" id="PTHR43278">
    <property type="entry name" value="NAD(P)H-DEPENDENT FMN-CONTAINING OXIDOREDUCTASE YWQN-RELATED"/>
    <property type="match status" value="1"/>
</dbReference>
<name>V5ZEP4_CLODI</name>